<dbReference type="PANTHER" id="PTHR23526">
    <property type="entry name" value="INTEGRAL MEMBRANE TRANSPORT PROTEIN-RELATED"/>
    <property type="match status" value="1"/>
</dbReference>
<dbReference type="Pfam" id="PF07690">
    <property type="entry name" value="MFS_1"/>
    <property type="match status" value="1"/>
</dbReference>
<evidence type="ECO:0000256" key="1">
    <source>
        <dbReference type="ARBA" id="ARBA00004651"/>
    </source>
</evidence>
<comment type="caution">
    <text evidence="6">The sequence shown here is derived from an EMBL/GenBank/DDBJ whole genome shotgun (WGS) entry which is preliminary data.</text>
</comment>
<keyword evidence="3" id="KW-1133">Transmembrane helix</keyword>
<sequence>MNASGQAPRQVPRPGRLAVMLVLAHAVVIQSITFGMRPTLSYAVLDAGGSQALLGVLVAAFAVPALILALPAGHIIDRTGERASLIAGAAALIAAVLLALLGGGAVPVLLLATMFLGVGQLLSVIGEQAIVANTTSRGQFDSKFGHFTFASSLGQTIGPLLLALPGGTLETPPILAIFTVCGALAVVLLGISLFIKSSKRAPSTGQRARMLPSVAALLRTPGILRALLAGSLVLASVDLFLAYLPALGHERGIAAGMVSAMLVARSLFSMFSRLFLGPMVKAFGRRCLMVCSIALSSVALLLFALPLQLSILIMLAAIYGFAIGTCQPITMSWIAELADAGTRGLAMSLRLASNRLGQTLLPTALGALSAVAGVGGVFIGTGIMLAGAAWSGAAVGQAAEEESADEPAG</sequence>
<dbReference type="Gene3D" id="1.20.1250.20">
    <property type="entry name" value="MFS general substrate transporter like domains"/>
    <property type="match status" value="1"/>
</dbReference>
<organism evidence="6 7">
    <name type="scientific">Arthrobacter psychrochitiniphilus</name>
    <dbReference type="NCBI Taxonomy" id="291045"/>
    <lineage>
        <taxon>Bacteria</taxon>
        <taxon>Bacillati</taxon>
        <taxon>Actinomycetota</taxon>
        <taxon>Actinomycetes</taxon>
        <taxon>Micrococcales</taxon>
        <taxon>Micrococcaceae</taxon>
        <taxon>Arthrobacter</taxon>
    </lineage>
</organism>
<evidence type="ECO:0000313" key="6">
    <source>
        <dbReference type="EMBL" id="PXA64689.1"/>
    </source>
</evidence>
<keyword evidence="4" id="KW-0472">Membrane</keyword>
<protein>
    <submittedName>
        <fullName evidence="6">MFS transporter</fullName>
    </submittedName>
</protein>
<evidence type="ECO:0000256" key="4">
    <source>
        <dbReference type="ARBA" id="ARBA00023136"/>
    </source>
</evidence>
<feature type="domain" description="Major facilitator superfamily (MFS) profile" evidence="5">
    <location>
        <begin position="19"/>
        <end position="399"/>
    </location>
</feature>
<comment type="subcellular location">
    <subcellularLocation>
        <location evidence="1">Cell membrane</location>
        <topology evidence="1">Multi-pass membrane protein</topology>
    </subcellularLocation>
</comment>
<dbReference type="PROSITE" id="PS50850">
    <property type="entry name" value="MFS"/>
    <property type="match status" value="1"/>
</dbReference>
<reference evidence="6 7" key="1">
    <citation type="submission" date="2018-05" db="EMBL/GenBank/DDBJ databases">
        <title>Genetic diversity of glacier-inhabiting Cryobacterium bacteria in China and description of Cryobacterium mengkeensis sp. nov. and Arthrobacter glacialis sp. nov.</title>
        <authorList>
            <person name="Liu Q."/>
            <person name="Xin Y.-H."/>
        </authorList>
    </citation>
    <scope>NUCLEOTIDE SEQUENCE [LARGE SCALE GENOMIC DNA]</scope>
    <source>
        <strain evidence="6 7">GP3</strain>
    </source>
</reference>
<dbReference type="GO" id="GO:0005886">
    <property type="term" value="C:plasma membrane"/>
    <property type="evidence" value="ECO:0007669"/>
    <property type="project" value="UniProtKB-SubCell"/>
</dbReference>
<dbReference type="SUPFAM" id="SSF103473">
    <property type="entry name" value="MFS general substrate transporter"/>
    <property type="match status" value="1"/>
</dbReference>
<name>A0A2V3DQ84_9MICC</name>
<dbReference type="OrthoDB" id="4612864at2"/>
<dbReference type="Proteomes" id="UP000246303">
    <property type="component" value="Unassembled WGS sequence"/>
</dbReference>
<gene>
    <name evidence="6" type="ORF">CVS29_14150</name>
</gene>
<dbReference type="InterPro" id="IPR036259">
    <property type="entry name" value="MFS_trans_sf"/>
</dbReference>
<evidence type="ECO:0000313" key="7">
    <source>
        <dbReference type="Proteomes" id="UP000246303"/>
    </source>
</evidence>
<dbReference type="PANTHER" id="PTHR23526:SF4">
    <property type="entry name" value="INTEGRAL MEMBRANE TRANSPORT PROTEIN"/>
    <property type="match status" value="1"/>
</dbReference>
<dbReference type="InterPro" id="IPR020846">
    <property type="entry name" value="MFS_dom"/>
</dbReference>
<accession>A0A2V3DQ84</accession>
<evidence type="ECO:0000256" key="2">
    <source>
        <dbReference type="ARBA" id="ARBA00022692"/>
    </source>
</evidence>
<dbReference type="InterPro" id="IPR011701">
    <property type="entry name" value="MFS"/>
</dbReference>
<dbReference type="GO" id="GO:0022857">
    <property type="term" value="F:transmembrane transporter activity"/>
    <property type="evidence" value="ECO:0007669"/>
    <property type="project" value="InterPro"/>
</dbReference>
<evidence type="ECO:0000256" key="3">
    <source>
        <dbReference type="ARBA" id="ARBA00022989"/>
    </source>
</evidence>
<dbReference type="RefSeq" id="WP_110106982.1">
    <property type="nucleotide sequence ID" value="NZ_JACBZZ010000001.1"/>
</dbReference>
<dbReference type="EMBL" id="QHLZ01000009">
    <property type="protein sequence ID" value="PXA64689.1"/>
    <property type="molecule type" value="Genomic_DNA"/>
</dbReference>
<keyword evidence="7" id="KW-1185">Reference proteome</keyword>
<dbReference type="InterPro" id="IPR052528">
    <property type="entry name" value="Sugar_transport-like"/>
</dbReference>
<keyword evidence="2" id="KW-0812">Transmembrane</keyword>
<dbReference type="AlphaFoldDB" id="A0A2V3DQ84"/>
<proteinExistence type="predicted"/>
<evidence type="ECO:0000259" key="5">
    <source>
        <dbReference type="PROSITE" id="PS50850"/>
    </source>
</evidence>